<dbReference type="GO" id="GO:0048367">
    <property type="term" value="P:shoot system development"/>
    <property type="evidence" value="ECO:0007669"/>
    <property type="project" value="InterPro"/>
</dbReference>
<proteinExistence type="predicted"/>
<accession>W1PE12</accession>
<dbReference type="PANTHER" id="PTHR33070:SF120">
    <property type="entry name" value="EXPRESSED PROTEIN"/>
    <property type="match status" value="1"/>
</dbReference>
<dbReference type="GO" id="GO:0048364">
    <property type="term" value="P:root development"/>
    <property type="evidence" value="ECO:0007669"/>
    <property type="project" value="InterPro"/>
</dbReference>
<organism evidence="1 2">
    <name type="scientific">Amborella trichopoda</name>
    <dbReference type="NCBI Taxonomy" id="13333"/>
    <lineage>
        <taxon>Eukaryota</taxon>
        <taxon>Viridiplantae</taxon>
        <taxon>Streptophyta</taxon>
        <taxon>Embryophyta</taxon>
        <taxon>Tracheophyta</taxon>
        <taxon>Spermatophyta</taxon>
        <taxon>Magnoliopsida</taxon>
        <taxon>Amborellales</taxon>
        <taxon>Amborellaceae</taxon>
        <taxon>Amborella</taxon>
    </lineage>
</organism>
<dbReference type="Pfam" id="PF03087">
    <property type="entry name" value="BPS1"/>
    <property type="match status" value="1"/>
</dbReference>
<name>W1PE12_AMBTC</name>
<keyword evidence="2" id="KW-1185">Reference proteome</keyword>
<sequence length="156" mass="17568">MAKISAKCLGIMKKDHKTQHQQSAQDNEVLCSLQRVGSVTIFVYESVLSRFSAPRKRHSIMSSFLKPKLQKPNGEWESTKAALNILHTSSSKVDDLCVKDAERQLELWDKCMTNMDNQLGCISSHPIRTRVALLNILTILPSPVNSKFSARGIRFL</sequence>
<dbReference type="EMBL" id="KI393569">
    <property type="protein sequence ID" value="ERN08162.1"/>
    <property type="molecule type" value="Genomic_DNA"/>
</dbReference>
<evidence type="ECO:0000313" key="1">
    <source>
        <dbReference type="EMBL" id="ERN08162.1"/>
    </source>
</evidence>
<reference evidence="2" key="1">
    <citation type="journal article" date="2013" name="Science">
        <title>The Amborella genome and the evolution of flowering plants.</title>
        <authorList>
            <consortium name="Amborella Genome Project"/>
        </authorList>
    </citation>
    <scope>NUCLEOTIDE SEQUENCE [LARGE SCALE GENOMIC DNA]</scope>
</reference>
<dbReference type="Proteomes" id="UP000017836">
    <property type="component" value="Unassembled WGS sequence"/>
</dbReference>
<dbReference type="Gramene" id="ERN08162">
    <property type="protein sequence ID" value="ERN08162"/>
    <property type="gene ID" value="AMTR_s00018p00140000"/>
</dbReference>
<dbReference type="AlphaFoldDB" id="W1PE12"/>
<gene>
    <name evidence="1" type="ORF">AMTR_s00018p00140000</name>
</gene>
<dbReference type="InterPro" id="IPR004320">
    <property type="entry name" value="BPS1_pln"/>
</dbReference>
<evidence type="ECO:0000313" key="2">
    <source>
        <dbReference type="Proteomes" id="UP000017836"/>
    </source>
</evidence>
<protein>
    <submittedName>
        <fullName evidence="1">Uncharacterized protein</fullName>
    </submittedName>
</protein>
<dbReference type="HOGENOM" id="CLU_1689083_0_0_1"/>
<dbReference type="PANTHER" id="PTHR33070">
    <property type="entry name" value="OS06G0725500 PROTEIN"/>
    <property type="match status" value="1"/>
</dbReference>